<dbReference type="Gene3D" id="4.10.950.10">
    <property type="entry name" value="Ribosomal protein L2, domain 3"/>
    <property type="match status" value="1"/>
</dbReference>
<dbReference type="PANTHER" id="PTHR13691">
    <property type="entry name" value="RIBOSOMAL PROTEIN L2"/>
    <property type="match status" value="1"/>
</dbReference>
<accession>A0A2H0VFJ7</accession>
<comment type="similarity">
    <text evidence="1 5">Belongs to the universal ribosomal protein uL2 family.</text>
</comment>
<dbReference type="GO" id="GO:0006412">
    <property type="term" value="P:translation"/>
    <property type="evidence" value="ECO:0007669"/>
    <property type="project" value="UniProtKB-UniRule"/>
</dbReference>
<dbReference type="InterPro" id="IPR008991">
    <property type="entry name" value="Translation_prot_SH3-like_sf"/>
</dbReference>
<dbReference type="PIRSF" id="PIRSF002158">
    <property type="entry name" value="Ribosomal_L2"/>
    <property type="match status" value="1"/>
</dbReference>
<dbReference type="Proteomes" id="UP000230557">
    <property type="component" value="Unassembled WGS sequence"/>
</dbReference>
<dbReference type="Pfam" id="PF03947">
    <property type="entry name" value="Ribosomal_L2_C"/>
    <property type="match status" value="1"/>
</dbReference>
<evidence type="ECO:0000256" key="6">
    <source>
        <dbReference type="SAM" id="MobiDB-lite"/>
    </source>
</evidence>
<comment type="caution">
    <text evidence="9">The sequence shown here is derived from an EMBL/GenBank/DDBJ whole genome shotgun (WGS) entry which is preliminary data.</text>
</comment>
<evidence type="ECO:0000256" key="5">
    <source>
        <dbReference type="HAMAP-Rule" id="MF_01320"/>
    </source>
</evidence>
<organism evidence="9 10">
    <name type="scientific">Candidatus Doudnabacteria bacterium CG10_big_fil_rev_8_21_14_0_10_41_10</name>
    <dbReference type="NCBI Taxonomy" id="1974551"/>
    <lineage>
        <taxon>Bacteria</taxon>
        <taxon>Candidatus Doudnaibacteriota</taxon>
    </lineage>
</organism>
<sequence length="281" mass="30682">MAIKLYKPGTPGKRKTSVIDYAKVLSKNVQTPKYLLTSKANAAGRNHRGVITTRHRGGGSKTIIRTVDFIRSDKADIPAKIQTIEYDPGRSSFISLVSYADGEKRFILTPEGVKVGDVLLTSKTAPIKPGNRLPLFNIPVGTYVHDVELQPGRGGKMGRGAGSFVTVQAIEGGDAVLRLPSGEIRLVKDNCWATIGQVSNADWFNVRIGKAGRKRLMGRKPHIRGKAMNPVDHPHGGGEGNQPIGMKYPKTPWGKPALGVKTRKSKKYSNNLIIKRRKSNK</sequence>
<dbReference type="SMART" id="SM01382">
    <property type="entry name" value="Ribosomal_L2_C"/>
    <property type="match status" value="1"/>
</dbReference>
<evidence type="ECO:0000313" key="10">
    <source>
        <dbReference type="Proteomes" id="UP000230557"/>
    </source>
</evidence>
<dbReference type="InterPro" id="IPR022666">
    <property type="entry name" value="Ribosomal_uL2_RNA-bd_dom"/>
</dbReference>
<dbReference type="EMBL" id="PFAJ01000042">
    <property type="protein sequence ID" value="PIR97129.1"/>
    <property type="molecule type" value="Genomic_DNA"/>
</dbReference>
<keyword evidence="2 5" id="KW-0689">Ribosomal protein</keyword>
<dbReference type="InterPro" id="IPR022669">
    <property type="entry name" value="Ribosomal_uL2_C"/>
</dbReference>
<evidence type="ECO:0000259" key="7">
    <source>
        <dbReference type="SMART" id="SM01382"/>
    </source>
</evidence>
<protein>
    <recommendedName>
        <fullName evidence="4 5">Large ribosomal subunit protein uL2</fullName>
    </recommendedName>
</protein>
<dbReference type="Gene3D" id="2.30.30.30">
    <property type="match status" value="1"/>
</dbReference>
<dbReference type="InterPro" id="IPR005880">
    <property type="entry name" value="Ribosomal_uL2_bac/org-type"/>
</dbReference>
<comment type="subunit">
    <text evidence="5">Part of the 50S ribosomal subunit. Forms a bridge to the 30S subunit in the 70S ribosome.</text>
</comment>
<dbReference type="FunFam" id="2.30.30.30:FF:000001">
    <property type="entry name" value="50S ribosomal protein L2"/>
    <property type="match status" value="1"/>
</dbReference>
<dbReference type="GO" id="GO:0015934">
    <property type="term" value="C:large ribosomal subunit"/>
    <property type="evidence" value="ECO:0007669"/>
    <property type="project" value="InterPro"/>
</dbReference>
<dbReference type="SMART" id="SM01383">
    <property type="entry name" value="Ribosomal_L2"/>
    <property type="match status" value="1"/>
</dbReference>
<dbReference type="AlphaFoldDB" id="A0A2H0VFJ7"/>
<feature type="domain" description="Large ribosomal subunit protein uL2 C-terminal" evidence="7">
    <location>
        <begin position="127"/>
        <end position="256"/>
    </location>
</feature>
<evidence type="ECO:0000313" key="9">
    <source>
        <dbReference type="EMBL" id="PIR97129.1"/>
    </source>
</evidence>
<dbReference type="GO" id="GO:0003735">
    <property type="term" value="F:structural constituent of ribosome"/>
    <property type="evidence" value="ECO:0007669"/>
    <property type="project" value="InterPro"/>
</dbReference>
<evidence type="ECO:0000256" key="2">
    <source>
        <dbReference type="ARBA" id="ARBA00022980"/>
    </source>
</evidence>
<dbReference type="InterPro" id="IPR002171">
    <property type="entry name" value="Ribosomal_uL2"/>
</dbReference>
<dbReference type="InterPro" id="IPR014726">
    <property type="entry name" value="Ribosomal_uL2_dom3"/>
</dbReference>
<dbReference type="InterPro" id="IPR012340">
    <property type="entry name" value="NA-bd_OB-fold"/>
</dbReference>
<gene>
    <name evidence="5 9" type="primary">rplB</name>
    <name evidence="9" type="ORF">COT91_02855</name>
</gene>
<evidence type="ECO:0000259" key="8">
    <source>
        <dbReference type="SMART" id="SM01383"/>
    </source>
</evidence>
<keyword evidence="5" id="KW-0699">rRNA-binding</keyword>
<dbReference type="Gene3D" id="2.40.50.140">
    <property type="entry name" value="Nucleic acid-binding proteins"/>
    <property type="match status" value="1"/>
</dbReference>
<dbReference type="FunFam" id="4.10.950.10:FF:000001">
    <property type="entry name" value="50S ribosomal protein L2"/>
    <property type="match status" value="1"/>
</dbReference>
<feature type="region of interest" description="Disordered" evidence="6">
    <location>
        <begin position="224"/>
        <end position="268"/>
    </location>
</feature>
<dbReference type="GO" id="GO:0019843">
    <property type="term" value="F:rRNA binding"/>
    <property type="evidence" value="ECO:0007669"/>
    <property type="project" value="UniProtKB-UniRule"/>
</dbReference>
<dbReference type="SUPFAM" id="SSF50104">
    <property type="entry name" value="Translation proteins SH3-like domain"/>
    <property type="match status" value="1"/>
</dbReference>
<dbReference type="GO" id="GO:0016740">
    <property type="term" value="F:transferase activity"/>
    <property type="evidence" value="ECO:0007669"/>
    <property type="project" value="InterPro"/>
</dbReference>
<dbReference type="HAMAP" id="MF_01320_B">
    <property type="entry name" value="Ribosomal_uL2_B"/>
    <property type="match status" value="1"/>
</dbReference>
<dbReference type="PANTHER" id="PTHR13691:SF5">
    <property type="entry name" value="LARGE RIBOSOMAL SUBUNIT PROTEIN UL2M"/>
    <property type="match status" value="1"/>
</dbReference>
<evidence type="ECO:0000256" key="4">
    <source>
        <dbReference type="ARBA" id="ARBA00035242"/>
    </source>
</evidence>
<dbReference type="InterPro" id="IPR014722">
    <property type="entry name" value="Rib_uL2_dom2"/>
</dbReference>
<proteinExistence type="inferred from homology"/>
<evidence type="ECO:0000256" key="1">
    <source>
        <dbReference type="ARBA" id="ARBA00005636"/>
    </source>
</evidence>
<keyword evidence="5" id="KW-0694">RNA-binding</keyword>
<feature type="domain" description="Large ribosomal subunit protein uL2 RNA-binding" evidence="8">
    <location>
        <begin position="44"/>
        <end position="121"/>
    </location>
</feature>
<dbReference type="SUPFAM" id="SSF50249">
    <property type="entry name" value="Nucleic acid-binding proteins"/>
    <property type="match status" value="1"/>
</dbReference>
<evidence type="ECO:0000256" key="3">
    <source>
        <dbReference type="ARBA" id="ARBA00023274"/>
    </source>
</evidence>
<reference evidence="10" key="1">
    <citation type="submission" date="2017-09" db="EMBL/GenBank/DDBJ databases">
        <title>Depth-based differentiation of microbial function through sediment-hosted aquifers and enrichment of novel symbionts in the deep terrestrial subsurface.</title>
        <authorList>
            <person name="Probst A.J."/>
            <person name="Ladd B."/>
            <person name="Jarett J.K."/>
            <person name="Geller-Mcgrath D.E."/>
            <person name="Sieber C.M.K."/>
            <person name="Emerson J.B."/>
            <person name="Anantharaman K."/>
            <person name="Thomas B.C."/>
            <person name="Malmstrom R."/>
            <person name="Stieglmeier M."/>
            <person name="Klingl A."/>
            <person name="Woyke T."/>
            <person name="Ryan C.M."/>
            <person name="Banfield J.F."/>
        </authorList>
    </citation>
    <scope>NUCLEOTIDE SEQUENCE [LARGE SCALE GENOMIC DNA]</scope>
</reference>
<name>A0A2H0VFJ7_9BACT</name>
<dbReference type="NCBIfam" id="TIGR01171">
    <property type="entry name" value="rplB_bact"/>
    <property type="match status" value="1"/>
</dbReference>
<dbReference type="Pfam" id="PF00181">
    <property type="entry name" value="Ribosomal_L2_N"/>
    <property type="match status" value="1"/>
</dbReference>
<keyword evidence="3 5" id="KW-0687">Ribonucleoprotein</keyword>
<comment type="function">
    <text evidence="5">One of the primary rRNA binding proteins. Required for association of the 30S and 50S subunits to form the 70S ribosome, for tRNA binding and peptide bond formation. It has been suggested to have peptidyltransferase activity; this is somewhat controversial. Makes several contacts with the 16S rRNA in the 70S ribosome.</text>
</comment>